<name>A0A919BQM6_STRFL</name>
<evidence type="ECO:0000259" key="3">
    <source>
        <dbReference type="PROSITE" id="PS51462"/>
    </source>
</evidence>
<dbReference type="PROSITE" id="PS51462">
    <property type="entry name" value="NUDIX"/>
    <property type="match status" value="2"/>
</dbReference>
<dbReference type="Pfam" id="PF00293">
    <property type="entry name" value="NUDIX"/>
    <property type="match status" value="2"/>
</dbReference>
<comment type="caution">
    <text evidence="4">The sequence shown here is derived from an EMBL/GenBank/DDBJ whole genome shotgun (WGS) entry which is preliminary data.</text>
</comment>
<proteinExistence type="predicted"/>
<evidence type="ECO:0000256" key="2">
    <source>
        <dbReference type="ARBA" id="ARBA00022801"/>
    </source>
</evidence>
<dbReference type="RefSeq" id="WP_190042536.1">
    <property type="nucleotide sequence ID" value="NZ_BNBE01000002.1"/>
</dbReference>
<reference evidence="4" key="2">
    <citation type="submission" date="2020-09" db="EMBL/GenBank/DDBJ databases">
        <authorList>
            <person name="Sun Q."/>
            <person name="Ohkuma M."/>
        </authorList>
    </citation>
    <scope>NUCLEOTIDE SEQUENCE</scope>
    <source>
        <strain evidence="4">JCM 4122</strain>
    </source>
</reference>
<dbReference type="GO" id="GO:0016787">
    <property type="term" value="F:hydrolase activity"/>
    <property type="evidence" value="ECO:0007669"/>
    <property type="project" value="UniProtKB-KW"/>
</dbReference>
<dbReference type="PANTHER" id="PTHR43046">
    <property type="entry name" value="GDP-MANNOSE MANNOSYL HYDROLASE"/>
    <property type="match status" value="1"/>
</dbReference>
<dbReference type="EMBL" id="BNBE01000002">
    <property type="protein sequence ID" value="GHG06058.1"/>
    <property type="molecule type" value="Genomic_DNA"/>
</dbReference>
<feature type="domain" description="Nudix hydrolase" evidence="3">
    <location>
        <begin position="530"/>
        <end position="675"/>
    </location>
</feature>
<evidence type="ECO:0000256" key="1">
    <source>
        <dbReference type="ARBA" id="ARBA00001946"/>
    </source>
</evidence>
<protein>
    <recommendedName>
        <fullName evidence="3">Nudix hydrolase domain-containing protein</fullName>
    </recommendedName>
</protein>
<dbReference type="InterPro" id="IPR000086">
    <property type="entry name" value="NUDIX_hydrolase_dom"/>
</dbReference>
<organism evidence="4 5">
    <name type="scientific">Streptomyces filamentosus</name>
    <name type="common">Streptomyces roseosporus</name>
    <dbReference type="NCBI Taxonomy" id="67294"/>
    <lineage>
        <taxon>Bacteria</taxon>
        <taxon>Bacillati</taxon>
        <taxon>Actinomycetota</taxon>
        <taxon>Actinomycetes</taxon>
        <taxon>Kitasatosporales</taxon>
        <taxon>Streptomycetaceae</taxon>
        <taxon>Streptomyces</taxon>
    </lineage>
</organism>
<dbReference type="Proteomes" id="UP000632849">
    <property type="component" value="Unassembled WGS sequence"/>
</dbReference>
<dbReference type="InterPro" id="IPR011009">
    <property type="entry name" value="Kinase-like_dom_sf"/>
</dbReference>
<accession>A0A919BQM6</accession>
<dbReference type="Gene3D" id="3.90.79.10">
    <property type="entry name" value="Nucleoside Triphosphate Pyrophosphohydrolase"/>
    <property type="match status" value="2"/>
</dbReference>
<dbReference type="AlphaFoldDB" id="A0A919BQM6"/>
<gene>
    <name evidence="4" type="ORF">GCM10017667_41390</name>
</gene>
<dbReference type="InterPro" id="IPR020084">
    <property type="entry name" value="NUDIX_hydrolase_CS"/>
</dbReference>
<evidence type="ECO:0000313" key="5">
    <source>
        <dbReference type="Proteomes" id="UP000632849"/>
    </source>
</evidence>
<dbReference type="InterPro" id="IPR015797">
    <property type="entry name" value="NUDIX_hydrolase-like_dom_sf"/>
</dbReference>
<dbReference type="PROSITE" id="PS00893">
    <property type="entry name" value="NUDIX_BOX"/>
    <property type="match status" value="1"/>
</dbReference>
<dbReference type="SUPFAM" id="SSF55811">
    <property type="entry name" value="Nudix"/>
    <property type="match status" value="2"/>
</dbReference>
<feature type="domain" description="Nudix hydrolase" evidence="3">
    <location>
        <begin position="7"/>
        <end position="142"/>
    </location>
</feature>
<reference evidence="4" key="1">
    <citation type="journal article" date="2014" name="Int. J. Syst. Evol. Microbiol.">
        <title>Complete genome sequence of Corynebacterium casei LMG S-19264T (=DSM 44701T), isolated from a smear-ripened cheese.</title>
        <authorList>
            <consortium name="US DOE Joint Genome Institute (JGI-PGF)"/>
            <person name="Walter F."/>
            <person name="Albersmeier A."/>
            <person name="Kalinowski J."/>
            <person name="Ruckert C."/>
        </authorList>
    </citation>
    <scope>NUCLEOTIDE SEQUENCE</scope>
    <source>
        <strain evidence="4">JCM 4122</strain>
    </source>
</reference>
<comment type="cofactor">
    <cofactor evidence="1">
        <name>Mg(2+)</name>
        <dbReference type="ChEBI" id="CHEBI:18420"/>
    </cofactor>
</comment>
<keyword evidence="5" id="KW-1185">Reference proteome</keyword>
<dbReference type="Gene3D" id="3.90.1200.10">
    <property type="match status" value="1"/>
</dbReference>
<sequence>MSGGRHAVPVDVHLLAVREGKNGSEVLLSRRAGGVYAAGLWHLPSGHVDGPFEDVVTALVRETAEETGLVVDPADVRAAVTVHHRAPSGSARIGILFEVRRWSGTPEIREPDVCDGMDWFPFDVLPDPMVAYCRAGLDAYRAGAGVALHFQEPDDPIGYDCDPALDRLRLVPGIGAGAGAAERGPGAAVKGFAERAVGRVAAWTDVSWARENSRVWQARGAAGGTWFVKVHQNEEFHRREVAALRGWVPGLGGAGPRLVAAAPESRAIVVTAVEGRPLHGMVLTGAEERAVFEAIGALAARVHASPLALHEVAGGGAPAGPYDRMERRLEAARALLEPGDEERVRGAVAMAQASGPLAPVVTHGDLQLRNLLLGADGTVRVIDFARSEPQPRVRDFVRFLDRFEDREDLATAFFTGYGRRPTPAEEAHLVAGAALDAVSGIAFGTRTGDPELVERGRRTLTRLATGSVRPGALLSAGTLPRPGVPHPAGTLPPAHGAEPIALVPSGTDARRHRDGHLPAAVLPSKAAPVSAPPPAGILVRACAVITNADELCLIHRRRPTGDQYSLPGGLRHLGESTTDALVRELAEELGFDALKTPEPPVLRWVQYQRTTRPRTPGLFERLHLVHTLTVPDSDRALIATTEQDADDGARVVWIPVGQAAGLHLYPAVGAVLTGLSGPPDEPVELPAMVDGPYVWR</sequence>
<dbReference type="PANTHER" id="PTHR43046:SF16">
    <property type="entry name" value="ADP-RIBOSE PYROPHOSPHATASE YJHB-RELATED"/>
    <property type="match status" value="1"/>
</dbReference>
<dbReference type="Pfam" id="PF01636">
    <property type="entry name" value="APH"/>
    <property type="match status" value="1"/>
</dbReference>
<dbReference type="CDD" id="cd04683">
    <property type="entry name" value="NUDIX_Hydrolase"/>
    <property type="match status" value="1"/>
</dbReference>
<dbReference type="SUPFAM" id="SSF56112">
    <property type="entry name" value="Protein kinase-like (PK-like)"/>
    <property type="match status" value="1"/>
</dbReference>
<keyword evidence="2" id="KW-0378">Hydrolase</keyword>
<evidence type="ECO:0000313" key="4">
    <source>
        <dbReference type="EMBL" id="GHG06058.1"/>
    </source>
</evidence>
<dbReference type="InterPro" id="IPR002575">
    <property type="entry name" value="Aminoglycoside_PTrfase"/>
</dbReference>